<dbReference type="PRINTS" id="PR01438">
    <property type="entry name" value="UNVRSLSTRESS"/>
</dbReference>
<dbReference type="InterPro" id="IPR004158">
    <property type="entry name" value="DUF247_pln"/>
</dbReference>
<dbReference type="Pfam" id="PF00582">
    <property type="entry name" value="Usp"/>
    <property type="match status" value="1"/>
</dbReference>
<dbReference type="Proteomes" id="UP001141806">
    <property type="component" value="Unassembled WGS sequence"/>
</dbReference>
<dbReference type="Gene3D" id="3.40.50.620">
    <property type="entry name" value="HUPs"/>
    <property type="match status" value="1"/>
</dbReference>
<dbReference type="FunFam" id="3.40.50.620:FF:000206">
    <property type="entry name" value="Universal stress protein family protein"/>
    <property type="match status" value="1"/>
</dbReference>
<protein>
    <recommendedName>
        <fullName evidence="3">UspA domain-containing protein</fullName>
    </recommendedName>
</protein>
<dbReference type="InterPro" id="IPR006016">
    <property type="entry name" value="UspA"/>
</dbReference>
<feature type="coiled-coil region" evidence="1">
    <location>
        <begin position="106"/>
        <end position="133"/>
    </location>
</feature>
<feature type="domain" description="UspA" evidence="3">
    <location>
        <begin position="478"/>
        <end position="631"/>
    </location>
</feature>
<reference evidence="4" key="1">
    <citation type="journal article" date="2023" name="Plant J.">
        <title>The genome of the king protea, Protea cynaroides.</title>
        <authorList>
            <person name="Chang J."/>
            <person name="Duong T.A."/>
            <person name="Schoeman C."/>
            <person name="Ma X."/>
            <person name="Roodt D."/>
            <person name="Barker N."/>
            <person name="Li Z."/>
            <person name="Van de Peer Y."/>
            <person name="Mizrachi E."/>
        </authorList>
    </citation>
    <scope>NUCLEOTIDE SEQUENCE</scope>
    <source>
        <tissue evidence="4">Young leaves</tissue>
    </source>
</reference>
<comment type="caution">
    <text evidence="4">The sequence shown here is derived from an EMBL/GenBank/DDBJ whole genome shotgun (WGS) entry which is preliminary data.</text>
</comment>
<proteinExistence type="predicted"/>
<dbReference type="OrthoDB" id="1378449at2759"/>
<dbReference type="EMBL" id="JAMYWD010000006">
    <property type="protein sequence ID" value="KAJ4969401.1"/>
    <property type="molecule type" value="Genomic_DNA"/>
</dbReference>
<evidence type="ECO:0000256" key="2">
    <source>
        <dbReference type="SAM" id="MobiDB-lite"/>
    </source>
</evidence>
<dbReference type="CDD" id="cd23659">
    <property type="entry name" value="USP_At3g01520-like"/>
    <property type="match status" value="1"/>
</dbReference>
<sequence length="637" mass="72975">MHLSSLQDTGIEMANNTQGEQEGSRDDVSIEIAEANESLASTIRVKMEHKSPSLCIYRVPEKLLMVSKKSYIPELVSIGPYHHGNSSLGPMEDHKWPYLHALLGRNPMLEKSLDECVKAIRELENRARKCYSESENITFTSDQFVEMMLVDGCFIIELFLKFLFKGLRRKGDPVFNNKWMIFLIRRDLMLLENQIPLFVLQRLYDLVPIPNQFRQSLSELAFRFFKAIIPGNKEALEKKFVHDGGHLLDLLRQCYLSSFPRVTPSTNHQRGSREHLHSATKLQKSGVKIKKSVHESLLDLKFDKGELRIPPLKIYDYTDSILRNLIALEQCCPDYTKQISSYALLMENLIQSNKDVRLLQQKGIIVNHLDAEEDILSIFNNLCKEVEVEDHYYVGLCQQVKAYCNTNLHGQWSKLRREMNPYLLQILVIILFFSFTVPRFSPLVLPFNSSRRSRFHHHRNQRKQEGEGEEQIEMEGDRRVGVALDFSPCSKKALKWVVDNVVRDGDHLILINVQPEGYYEGGEMQLWEVTGSPLIPLSEFSDSVIMKKYGLKPDAETMDILNTVARQKEIVVVAKVFWGDPRMKICEAIDNIPLSYLIMGSRGLGTVKRVLMGSVSSYVVNAAACPVTVVKISDHEA</sequence>
<dbReference type="PANTHER" id="PTHR31170">
    <property type="entry name" value="BNAC04G53230D PROTEIN"/>
    <property type="match status" value="1"/>
</dbReference>
<dbReference type="PANTHER" id="PTHR31170:SF25">
    <property type="entry name" value="BNAA09G04570D PROTEIN"/>
    <property type="match status" value="1"/>
</dbReference>
<dbReference type="InterPro" id="IPR014729">
    <property type="entry name" value="Rossmann-like_a/b/a_fold"/>
</dbReference>
<evidence type="ECO:0000256" key="1">
    <source>
        <dbReference type="SAM" id="Coils"/>
    </source>
</evidence>
<evidence type="ECO:0000259" key="3">
    <source>
        <dbReference type="Pfam" id="PF00582"/>
    </source>
</evidence>
<evidence type="ECO:0000313" key="4">
    <source>
        <dbReference type="EMBL" id="KAJ4969401.1"/>
    </source>
</evidence>
<keyword evidence="5" id="KW-1185">Reference proteome</keyword>
<dbReference type="Pfam" id="PF03140">
    <property type="entry name" value="DUF247"/>
    <property type="match status" value="1"/>
</dbReference>
<gene>
    <name evidence="4" type="ORF">NE237_016102</name>
</gene>
<organism evidence="4 5">
    <name type="scientific">Protea cynaroides</name>
    <dbReference type="NCBI Taxonomy" id="273540"/>
    <lineage>
        <taxon>Eukaryota</taxon>
        <taxon>Viridiplantae</taxon>
        <taxon>Streptophyta</taxon>
        <taxon>Embryophyta</taxon>
        <taxon>Tracheophyta</taxon>
        <taxon>Spermatophyta</taxon>
        <taxon>Magnoliopsida</taxon>
        <taxon>Proteales</taxon>
        <taxon>Proteaceae</taxon>
        <taxon>Protea</taxon>
    </lineage>
</organism>
<name>A0A9Q0KF87_9MAGN</name>
<dbReference type="InterPro" id="IPR006015">
    <property type="entry name" value="Universal_stress_UspA"/>
</dbReference>
<dbReference type="SUPFAM" id="SSF52402">
    <property type="entry name" value="Adenine nucleotide alpha hydrolases-like"/>
    <property type="match status" value="1"/>
</dbReference>
<feature type="region of interest" description="Disordered" evidence="2">
    <location>
        <begin position="1"/>
        <end position="26"/>
    </location>
</feature>
<keyword evidence="1" id="KW-0175">Coiled coil</keyword>
<evidence type="ECO:0000313" key="5">
    <source>
        <dbReference type="Proteomes" id="UP001141806"/>
    </source>
</evidence>
<feature type="compositionally biased region" description="Polar residues" evidence="2">
    <location>
        <begin position="1"/>
        <end position="21"/>
    </location>
</feature>
<accession>A0A9Q0KF87</accession>
<dbReference type="AlphaFoldDB" id="A0A9Q0KF87"/>